<gene>
    <name evidence="1" type="ORF">EKG38_01240</name>
</gene>
<keyword evidence="2" id="KW-1185">Reference proteome</keyword>
<accession>A0A431WZS6</accession>
<dbReference type="AlphaFoldDB" id="A0A431WZS6"/>
<dbReference type="OrthoDB" id="5875477at2"/>
<comment type="caution">
    <text evidence="1">The sequence shown here is derived from an EMBL/GenBank/DDBJ whole genome shotgun (WGS) entry which is preliminary data.</text>
</comment>
<reference evidence="1 2" key="1">
    <citation type="submission" date="2018-12" db="EMBL/GenBank/DDBJ databases">
        <authorList>
            <person name="Yu L."/>
        </authorList>
    </citation>
    <scope>NUCLEOTIDE SEQUENCE [LARGE SCALE GENOMIC DNA]</scope>
    <source>
        <strain evidence="1 2">HAW-EB2</strain>
    </source>
</reference>
<dbReference type="EMBL" id="RXNU01000001">
    <property type="protein sequence ID" value="RTR41011.1"/>
    <property type="molecule type" value="Genomic_DNA"/>
</dbReference>
<dbReference type="Proteomes" id="UP000267448">
    <property type="component" value="Unassembled WGS sequence"/>
</dbReference>
<evidence type="ECO:0000313" key="2">
    <source>
        <dbReference type="Proteomes" id="UP000267448"/>
    </source>
</evidence>
<protein>
    <submittedName>
        <fullName evidence="1">Uncharacterized protein</fullName>
    </submittedName>
</protein>
<sequence length="216" mass="24480">MEKCSRSSNYDIYLSGIHTGTMSRTEAWLGEAAVVTSKSEASILGIGTQYNQRAELSWSNTTNEWVTDKFHQKVTGFRARDMQATFSNNGRESRVDLDGDIESYASADIPLRDVDTLAIQMRQYLLQGRKQFALIRQASDAMERYQFYVQDKLTTNVEPWGELTLIPVEQTGAEEVTYYFAPSMDYQLIKARYHGIILQGLIELNHYSSSCGENVG</sequence>
<name>A0A431WZS6_9GAMM</name>
<organism evidence="1 2">
    <name type="scientific">Shewanella canadensis</name>
    <dbReference type="NCBI Taxonomy" id="271096"/>
    <lineage>
        <taxon>Bacteria</taxon>
        <taxon>Pseudomonadati</taxon>
        <taxon>Pseudomonadota</taxon>
        <taxon>Gammaproteobacteria</taxon>
        <taxon>Alteromonadales</taxon>
        <taxon>Shewanellaceae</taxon>
        <taxon>Shewanella</taxon>
    </lineage>
</organism>
<proteinExistence type="predicted"/>
<evidence type="ECO:0000313" key="1">
    <source>
        <dbReference type="EMBL" id="RTR41011.1"/>
    </source>
</evidence>